<feature type="domain" description="Restriction endonuclease type IV Mrr" evidence="1">
    <location>
        <begin position="1"/>
        <end position="100"/>
    </location>
</feature>
<name>A0A449I248_9BACE</name>
<proteinExistence type="predicted"/>
<accession>A0A449I248</accession>
<gene>
    <name evidence="2" type="ORF">NCTC7812_01013</name>
</gene>
<dbReference type="GO" id="GO:0009307">
    <property type="term" value="P:DNA restriction-modification system"/>
    <property type="evidence" value="ECO:0007669"/>
    <property type="project" value="InterPro"/>
</dbReference>
<dbReference type="EMBL" id="CAACYH010000004">
    <property type="protein sequence ID" value="VFB13489.1"/>
    <property type="molecule type" value="Genomic_DNA"/>
</dbReference>
<dbReference type="SUPFAM" id="SSF52980">
    <property type="entry name" value="Restriction endonuclease-like"/>
    <property type="match status" value="1"/>
</dbReference>
<dbReference type="GO" id="GO:0015666">
    <property type="term" value="F:restriction endodeoxyribonuclease activity"/>
    <property type="evidence" value="ECO:0007669"/>
    <property type="project" value="TreeGrafter"/>
</dbReference>
<dbReference type="Proteomes" id="UP000396835">
    <property type="component" value="Unassembled WGS sequence"/>
</dbReference>
<dbReference type="PANTHER" id="PTHR30015">
    <property type="entry name" value="MRR RESTRICTION SYSTEM PROTEIN"/>
    <property type="match status" value="1"/>
</dbReference>
<keyword evidence="2" id="KW-0255">Endonuclease</keyword>
<dbReference type="RefSeq" id="WP_234878083.1">
    <property type="nucleotide sequence ID" value="NZ_CAACYH010000004.1"/>
</dbReference>
<dbReference type="AlphaFoldDB" id="A0A449I248"/>
<dbReference type="GO" id="GO:0003677">
    <property type="term" value="F:DNA binding"/>
    <property type="evidence" value="ECO:0007669"/>
    <property type="project" value="InterPro"/>
</dbReference>
<dbReference type="Pfam" id="PF04471">
    <property type="entry name" value="Mrr_cat"/>
    <property type="match status" value="1"/>
</dbReference>
<dbReference type="InterPro" id="IPR052906">
    <property type="entry name" value="Type_IV_Methyl-Rstrct_Enzyme"/>
</dbReference>
<sequence>MTSREYEEYVARIFQCRGYETIVTPQSSDWGIDVIATKENEKIAIQAKMFGHTSRKVNRSVIMQLYGAMAYQDCSKAVLATDGEVLEDAVIVAKKLRIEILYTDGTFSTTKPSVTKQEMKVENIPIEMKSYPSFDEVWEKYIIPLKGKILFNSKGSNNILDVNWSEVT</sequence>
<evidence type="ECO:0000259" key="1">
    <source>
        <dbReference type="Pfam" id="PF04471"/>
    </source>
</evidence>
<organism evidence="2 3">
    <name type="scientific">Prevotella heparinolytica</name>
    <dbReference type="NCBI Taxonomy" id="28113"/>
    <lineage>
        <taxon>Bacteria</taxon>
        <taxon>Pseudomonadati</taxon>
        <taxon>Bacteroidota</taxon>
        <taxon>Bacteroidia</taxon>
        <taxon>Bacteroidales</taxon>
        <taxon>Bacteroidaceae</taxon>
        <taxon>Bacteroides</taxon>
    </lineage>
</organism>
<evidence type="ECO:0000313" key="3">
    <source>
        <dbReference type="Proteomes" id="UP000396835"/>
    </source>
</evidence>
<reference evidence="2 3" key="1">
    <citation type="submission" date="2019-02" db="EMBL/GenBank/DDBJ databases">
        <authorList>
            <consortium name="Pathogen Informatics"/>
        </authorList>
    </citation>
    <scope>NUCLEOTIDE SEQUENCE [LARGE SCALE GENOMIC DNA]</scope>
    <source>
        <strain evidence="2 3">3012STDY7078512</strain>
    </source>
</reference>
<dbReference type="PANTHER" id="PTHR30015:SF7">
    <property type="entry name" value="TYPE IV METHYL-DIRECTED RESTRICTION ENZYME ECOKMRR"/>
    <property type="match status" value="1"/>
</dbReference>
<evidence type="ECO:0000313" key="2">
    <source>
        <dbReference type="EMBL" id="VFB13489.1"/>
    </source>
</evidence>
<dbReference type="Gene3D" id="3.40.1350.10">
    <property type="match status" value="1"/>
</dbReference>
<dbReference type="InterPro" id="IPR007560">
    <property type="entry name" value="Restrct_endonuc_IV_Mrr"/>
</dbReference>
<keyword evidence="2" id="KW-0378">Hydrolase</keyword>
<protein>
    <submittedName>
        <fullName evidence="2">Predicted endonuclease distantly related to archaeal Holliday junction resolvase and Mrr-like restriction enzymes</fullName>
    </submittedName>
</protein>
<dbReference type="InterPro" id="IPR011856">
    <property type="entry name" value="tRNA_endonuc-like_dom_sf"/>
</dbReference>
<keyword evidence="2" id="KW-0540">Nuclease</keyword>
<dbReference type="InterPro" id="IPR011335">
    <property type="entry name" value="Restrct_endonuc-II-like"/>
</dbReference>